<protein>
    <submittedName>
        <fullName evidence="1">Uncharacterized protein</fullName>
    </submittedName>
</protein>
<organism evidence="1 2">
    <name type="scientific">Lolium multiflorum</name>
    <name type="common">Italian ryegrass</name>
    <name type="synonym">Lolium perenne subsp. multiflorum</name>
    <dbReference type="NCBI Taxonomy" id="4521"/>
    <lineage>
        <taxon>Eukaryota</taxon>
        <taxon>Viridiplantae</taxon>
        <taxon>Streptophyta</taxon>
        <taxon>Embryophyta</taxon>
        <taxon>Tracheophyta</taxon>
        <taxon>Spermatophyta</taxon>
        <taxon>Magnoliopsida</taxon>
        <taxon>Liliopsida</taxon>
        <taxon>Poales</taxon>
        <taxon>Poaceae</taxon>
        <taxon>BOP clade</taxon>
        <taxon>Pooideae</taxon>
        <taxon>Poodae</taxon>
        <taxon>Poeae</taxon>
        <taxon>Poeae Chloroplast Group 2 (Poeae type)</taxon>
        <taxon>Loliodinae</taxon>
        <taxon>Loliinae</taxon>
        <taxon>Lolium</taxon>
    </lineage>
</organism>
<dbReference type="AlphaFoldDB" id="A0AAD8WZT5"/>
<comment type="caution">
    <text evidence="1">The sequence shown here is derived from an EMBL/GenBank/DDBJ whole genome shotgun (WGS) entry which is preliminary data.</text>
</comment>
<sequence length="315" mass="35500">MATLREGGTAASGFGPRNLTTEEAWILYENQYVAPPDMRLPTGWRRSHGGNDILSMPRPSSRRCWCKINTCRGNLTSTQHVSHVWDNSNTDHLLGDNELRKIAVAVKPAPEQAWAGALLERVRVHARRRDDAHHERWGVPTDTASSFSCLLPYSGGFEEDDVHFLVLAVIVVHGATPIHVDTVHALLSCPEGGRTVSFHEPPPCSLQWLPPSLRWEGHLLHQAGYPCPPDTRPPGGGWRLSRGGAQSRRRLGRRLDAAIEEERLTMTDEERADPRHHPKNYARWNSYFLRRWERGGGLRRPASAARNNAAGRRRW</sequence>
<evidence type="ECO:0000313" key="2">
    <source>
        <dbReference type="Proteomes" id="UP001231189"/>
    </source>
</evidence>
<reference evidence="1" key="1">
    <citation type="submission" date="2023-07" db="EMBL/GenBank/DDBJ databases">
        <title>A chromosome-level genome assembly of Lolium multiflorum.</title>
        <authorList>
            <person name="Chen Y."/>
            <person name="Copetti D."/>
            <person name="Kolliker R."/>
            <person name="Studer B."/>
        </authorList>
    </citation>
    <scope>NUCLEOTIDE SEQUENCE</scope>
    <source>
        <strain evidence="1">02402/16</strain>
        <tissue evidence="1">Leaf</tissue>
    </source>
</reference>
<dbReference type="Proteomes" id="UP001231189">
    <property type="component" value="Unassembled WGS sequence"/>
</dbReference>
<name>A0AAD8WZT5_LOLMU</name>
<gene>
    <name evidence="1" type="ORF">QYE76_047072</name>
</gene>
<keyword evidence="2" id="KW-1185">Reference proteome</keyword>
<accession>A0AAD8WZT5</accession>
<dbReference type="EMBL" id="JAUUTY010000002">
    <property type="protein sequence ID" value="KAK1686224.1"/>
    <property type="molecule type" value="Genomic_DNA"/>
</dbReference>
<proteinExistence type="predicted"/>
<evidence type="ECO:0000313" key="1">
    <source>
        <dbReference type="EMBL" id="KAK1686224.1"/>
    </source>
</evidence>